<evidence type="ECO:0000313" key="8">
    <source>
        <dbReference type="Proteomes" id="UP000249782"/>
    </source>
</evidence>
<dbReference type="Proteomes" id="UP000249782">
    <property type="component" value="Unassembled WGS sequence"/>
</dbReference>
<dbReference type="InterPro" id="IPR003339">
    <property type="entry name" value="ABC/ECF_trnsptr_transmembrane"/>
</dbReference>
<organism evidence="7 8">
    <name type="scientific">Methanothermobacter tenebrarum</name>
    <dbReference type="NCBI Taxonomy" id="680118"/>
    <lineage>
        <taxon>Archaea</taxon>
        <taxon>Methanobacteriati</taxon>
        <taxon>Methanobacteriota</taxon>
        <taxon>Methanomada group</taxon>
        <taxon>Methanobacteria</taxon>
        <taxon>Methanobacteriales</taxon>
        <taxon>Methanobacteriaceae</taxon>
        <taxon>Methanothermobacter</taxon>
    </lineage>
</organism>
<feature type="transmembrane region" description="Helical" evidence="6">
    <location>
        <begin position="67"/>
        <end position="88"/>
    </location>
</feature>
<dbReference type="GO" id="GO:0043190">
    <property type="term" value="C:ATP-binding cassette (ABC) transporter complex"/>
    <property type="evidence" value="ECO:0007669"/>
    <property type="project" value="InterPro"/>
</dbReference>
<dbReference type="PANTHER" id="PTHR43723:SF1">
    <property type="entry name" value="COBALT TRANSPORT PROTEIN CBIQ"/>
    <property type="match status" value="1"/>
</dbReference>
<feature type="transmembrane region" description="Helical" evidence="6">
    <location>
        <begin position="108"/>
        <end position="131"/>
    </location>
</feature>
<name>A0A328PF56_9EURY</name>
<keyword evidence="2" id="KW-1003">Cell membrane</keyword>
<dbReference type="CDD" id="cd16914">
    <property type="entry name" value="EcfT"/>
    <property type="match status" value="1"/>
</dbReference>
<feature type="transmembrane region" description="Helical" evidence="6">
    <location>
        <begin position="231"/>
        <end position="249"/>
    </location>
</feature>
<feature type="transmembrane region" description="Helical" evidence="6">
    <location>
        <begin position="40"/>
        <end position="60"/>
    </location>
</feature>
<dbReference type="Pfam" id="PF02361">
    <property type="entry name" value="CbiQ"/>
    <property type="match status" value="1"/>
</dbReference>
<evidence type="ECO:0000256" key="5">
    <source>
        <dbReference type="ARBA" id="ARBA00023136"/>
    </source>
</evidence>
<evidence type="ECO:0000256" key="1">
    <source>
        <dbReference type="ARBA" id="ARBA00004651"/>
    </source>
</evidence>
<comment type="subcellular location">
    <subcellularLocation>
        <location evidence="1">Cell membrane</location>
        <topology evidence="1">Multi-pass membrane protein</topology>
    </subcellularLocation>
</comment>
<dbReference type="GO" id="GO:0006824">
    <property type="term" value="P:cobalt ion transport"/>
    <property type="evidence" value="ECO:0007669"/>
    <property type="project" value="InterPro"/>
</dbReference>
<feature type="transmembrane region" description="Helical" evidence="6">
    <location>
        <begin position="143"/>
        <end position="162"/>
    </location>
</feature>
<dbReference type="PANTHER" id="PTHR43723">
    <property type="entry name" value="COBALT TRANSPORT PROTEIN CBIQ"/>
    <property type="match status" value="1"/>
</dbReference>
<dbReference type="InterPro" id="IPR012809">
    <property type="entry name" value="ECF_CbiQ"/>
</dbReference>
<keyword evidence="3 6" id="KW-0812">Transmembrane</keyword>
<dbReference type="EMBL" id="QLOE01000001">
    <property type="protein sequence ID" value="RAO79931.1"/>
    <property type="molecule type" value="Genomic_DNA"/>
</dbReference>
<sequence length="255" mass="28958">MNISTDLYAYHNNLNRIPPGVKLSWGILTMILSLLSPSPIIPIMVAIIMSLTIVLVAGIPSRYYLKFISVPSAFGFLTLILMALFFGAEPSSIGFSWFRVYLDGLHTGFLTFSRIMGGFTCLAFISLTTPINEIFKQLEKIKVPRIIIEIALLMYRMIFIFLEEASTMYHAQETRLGYNSVKSSIKSLGLLASNLFIRSWLQGEKVYQAMETRCYNGEIPTMKIHETDNKWIILVIAFEITLLLGVYFTRTIKII</sequence>
<evidence type="ECO:0000256" key="3">
    <source>
        <dbReference type="ARBA" id="ARBA00022692"/>
    </source>
</evidence>
<keyword evidence="8" id="KW-1185">Reference proteome</keyword>
<evidence type="ECO:0000256" key="6">
    <source>
        <dbReference type="SAM" id="Phobius"/>
    </source>
</evidence>
<evidence type="ECO:0000256" key="4">
    <source>
        <dbReference type="ARBA" id="ARBA00022989"/>
    </source>
</evidence>
<dbReference type="NCBIfam" id="TIGR02454">
    <property type="entry name" value="ECF_T_CbiQ"/>
    <property type="match status" value="1"/>
</dbReference>
<dbReference type="RefSeq" id="WP_112093241.1">
    <property type="nucleotide sequence ID" value="NZ_QLOE01000001.1"/>
</dbReference>
<dbReference type="OrthoDB" id="147966at2157"/>
<proteinExistence type="predicted"/>
<keyword evidence="4 6" id="KW-1133">Transmembrane helix</keyword>
<evidence type="ECO:0000313" key="7">
    <source>
        <dbReference type="EMBL" id="RAO79931.1"/>
    </source>
</evidence>
<keyword evidence="5 6" id="KW-0472">Membrane</keyword>
<reference evidence="7 8" key="1">
    <citation type="submission" date="2018-06" db="EMBL/GenBank/DDBJ databases">
        <title>Draft genome sequence of hyperthermophilic methanogen Methanothermobacter tenebrarum sp. MCM-B 1447.</title>
        <authorList>
            <person name="Pore S.D."/>
            <person name="Dagar S."/>
            <person name="Dhakephalkar P.K."/>
        </authorList>
    </citation>
    <scope>NUCLEOTIDE SEQUENCE [LARGE SCALE GENOMIC DNA]</scope>
    <source>
        <strain evidence="7 8">MCM B 1447</strain>
    </source>
</reference>
<comment type="caution">
    <text evidence="7">The sequence shown here is derived from an EMBL/GenBank/DDBJ whole genome shotgun (WGS) entry which is preliminary data.</text>
</comment>
<protein>
    <submittedName>
        <fullName evidence="7">Cobalt ECF transporter T component CbiQ</fullName>
    </submittedName>
</protein>
<gene>
    <name evidence="7" type="primary">cbiQ</name>
    <name evidence="7" type="ORF">DPC56_01255</name>
</gene>
<accession>A0A328PF56</accession>
<dbReference type="AlphaFoldDB" id="A0A328PF56"/>
<dbReference type="InterPro" id="IPR052770">
    <property type="entry name" value="Cobalt_transport_CbiQ"/>
</dbReference>
<evidence type="ECO:0000256" key="2">
    <source>
        <dbReference type="ARBA" id="ARBA00022475"/>
    </source>
</evidence>